<dbReference type="Proteomes" id="UP000219439">
    <property type="component" value="Unassembled WGS sequence"/>
</dbReference>
<accession>A0A285PBH4</accession>
<protein>
    <recommendedName>
        <fullName evidence="3">Toxic anion resistance protein (TelA)</fullName>
    </recommendedName>
</protein>
<name>A0A285PBH4_9HYPH</name>
<reference evidence="1 2" key="1">
    <citation type="submission" date="2017-09" db="EMBL/GenBank/DDBJ databases">
        <authorList>
            <person name="Ehlers B."/>
            <person name="Leendertz F.H."/>
        </authorList>
    </citation>
    <scope>NUCLEOTIDE SEQUENCE [LARGE SCALE GENOMIC DNA]</scope>
    <source>
        <strain evidence="1 2">DSM 18289</strain>
    </source>
</reference>
<organism evidence="1 2">
    <name type="scientific">Cohaesibacter gelatinilyticus</name>
    <dbReference type="NCBI Taxonomy" id="372072"/>
    <lineage>
        <taxon>Bacteria</taxon>
        <taxon>Pseudomonadati</taxon>
        <taxon>Pseudomonadota</taxon>
        <taxon>Alphaproteobacteria</taxon>
        <taxon>Hyphomicrobiales</taxon>
        <taxon>Cohaesibacteraceae</taxon>
    </lineage>
</organism>
<keyword evidence="2" id="KW-1185">Reference proteome</keyword>
<evidence type="ECO:0000313" key="2">
    <source>
        <dbReference type="Proteomes" id="UP000219439"/>
    </source>
</evidence>
<sequence length="242" mass="27129">MQSAYGEIETSSALNDDQLLPNILDENAVLALDEAAATKSLDTDLLSTTPVVDIRMQIETILSLLQKVDHRKLLSRQSAWARLTGKNIEARLEFELAAQNVLNSVSHLLKLAETGQHVLLLLKQSFQDIQHEQERLNCVIQEAKDLLIRSPSAEDFVISRFERRLSNIMALHAANSATLQQISLAEQTLHGTLDRVTDVRTLLVPLWQRNVLALAQASIGHDQRKAADDFAQTHHQFIEYLA</sequence>
<evidence type="ECO:0008006" key="3">
    <source>
        <dbReference type="Google" id="ProtNLM"/>
    </source>
</evidence>
<dbReference type="AlphaFoldDB" id="A0A285PBH4"/>
<dbReference type="OrthoDB" id="8352570at2"/>
<gene>
    <name evidence="1" type="ORF">SAMN06265368_2153</name>
</gene>
<proteinExistence type="predicted"/>
<dbReference type="EMBL" id="OBEL01000002">
    <property type="protein sequence ID" value="SNZ19075.1"/>
    <property type="molecule type" value="Genomic_DNA"/>
</dbReference>
<dbReference type="RefSeq" id="WP_097153457.1">
    <property type="nucleotide sequence ID" value="NZ_OBEL01000002.1"/>
</dbReference>
<evidence type="ECO:0000313" key="1">
    <source>
        <dbReference type="EMBL" id="SNZ19075.1"/>
    </source>
</evidence>